<dbReference type="AlphaFoldDB" id="W4QHP4"/>
<dbReference type="STRING" id="1236971.JCM9152_3094"/>
<protein>
    <submittedName>
        <fullName evidence="1">Glucose-methanol-choline (GMC) oxidoreductase</fullName>
    </submittedName>
</protein>
<dbReference type="InterPro" id="IPR036188">
    <property type="entry name" value="FAD/NAD-bd_sf"/>
</dbReference>
<keyword evidence="2" id="KW-1185">Reference proteome</keyword>
<proteinExistence type="predicted"/>
<dbReference type="EMBL" id="BAUU01000021">
    <property type="protein sequence ID" value="GAE31616.1"/>
    <property type="molecule type" value="Genomic_DNA"/>
</dbReference>
<dbReference type="Gene3D" id="3.50.50.60">
    <property type="entry name" value="FAD/NAD(P)-binding domain"/>
    <property type="match status" value="1"/>
</dbReference>
<dbReference type="SUPFAM" id="SSF51905">
    <property type="entry name" value="FAD/NAD(P)-binding domain"/>
    <property type="match status" value="1"/>
</dbReference>
<reference evidence="1" key="1">
    <citation type="journal article" date="2014" name="Genome Announc.">
        <title>Draft Genome Sequences of Three Alkaliphilic Bacillus Strains, Bacillus wakoensis JCM 9140T, Bacillus akibai JCM 9157T, and Bacillus hemicellulosilyticus JCM 9152T.</title>
        <authorList>
            <person name="Yuki M."/>
            <person name="Oshima K."/>
            <person name="Suda W."/>
            <person name="Oshida Y."/>
            <person name="Kitamura K."/>
            <person name="Iida T."/>
            <person name="Hattori M."/>
            <person name="Ohkuma M."/>
        </authorList>
    </citation>
    <scope>NUCLEOTIDE SEQUENCE [LARGE SCALE GENOMIC DNA]</scope>
    <source>
        <strain evidence="1">JCM 9152</strain>
    </source>
</reference>
<evidence type="ECO:0000313" key="2">
    <source>
        <dbReference type="Proteomes" id="UP000018895"/>
    </source>
</evidence>
<accession>W4QHP4</accession>
<dbReference type="OrthoDB" id="9787779at2"/>
<gene>
    <name evidence="1" type="ORF">JCM9152_3094</name>
</gene>
<evidence type="ECO:0000313" key="1">
    <source>
        <dbReference type="EMBL" id="GAE31616.1"/>
    </source>
</evidence>
<comment type="caution">
    <text evidence="1">The sequence shown here is derived from an EMBL/GenBank/DDBJ whole genome shotgun (WGS) entry which is preliminary data.</text>
</comment>
<dbReference type="Proteomes" id="UP000018895">
    <property type="component" value="Unassembled WGS sequence"/>
</dbReference>
<organism evidence="1 2">
    <name type="scientific">Halalkalibacter hemicellulosilyticusJCM 9152</name>
    <dbReference type="NCBI Taxonomy" id="1236971"/>
    <lineage>
        <taxon>Bacteria</taxon>
        <taxon>Bacillati</taxon>
        <taxon>Bacillota</taxon>
        <taxon>Bacilli</taxon>
        <taxon>Bacillales</taxon>
        <taxon>Bacillaceae</taxon>
        <taxon>Halalkalibacter</taxon>
    </lineage>
</organism>
<sequence>MEQRFFPQEEYTNGDFQAVQIPICHPDRPEKPLDTWVPLTPIEEMAKQEYDVLIVGTGAGASAVAWKLAQEEGIEDKKIGMIDAGGLYIPTHVNNIPTLEGRRDAYRFNEKISRPIGEPDLPASKQVIGFGGKAIMWGELRFGFSRMNLPFGQFRMMILNRIMN</sequence>
<name>W4QHP4_9BACI</name>
<dbReference type="RefSeq" id="WP_035345536.1">
    <property type="nucleotide sequence ID" value="NZ_BAUU01000021.1"/>
</dbReference>